<organism evidence="1 2">
    <name type="scientific">Thioclava indica</name>
    <dbReference type="NCBI Taxonomy" id="1353528"/>
    <lineage>
        <taxon>Bacteria</taxon>
        <taxon>Pseudomonadati</taxon>
        <taxon>Pseudomonadota</taxon>
        <taxon>Alphaproteobacteria</taxon>
        <taxon>Rhodobacterales</taxon>
        <taxon>Paracoccaceae</taxon>
        <taxon>Thioclava</taxon>
    </lineage>
</organism>
<evidence type="ECO:0008006" key="3">
    <source>
        <dbReference type="Google" id="ProtNLM"/>
    </source>
</evidence>
<protein>
    <recommendedName>
        <fullName evidence="3">Transposase</fullName>
    </recommendedName>
</protein>
<dbReference type="AlphaFoldDB" id="A0A074JW90"/>
<proteinExistence type="predicted"/>
<evidence type="ECO:0000313" key="2">
    <source>
        <dbReference type="Proteomes" id="UP000027471"/>
    </source>
</evidence>
<accession>A0A074JW90</accession>
<reference evidence="1 2" key="1">
    <citation type="journal article" date="2015" name="Antonie Van Leeuwenhoek">
        <title>Thioclava indica sp. nov., isolated from surface seawater of the Indian Ocean.</title>
        <authorList>
            <person name="Liu Y."/>
            <person name="Lai Q."/>
            <person name="Du J."/>
            <person name="Xu H."/>
            <person name="Jiang L."/>
            <person name="Shao Z."/>
        </authorList>
    </citation>
    <scope>NUCLEOTIDE SEQUENCE [LARGE SCALE GENOMIC DNA]</scope>
    <source>
        <strain evidence="1 2">DT23-4</strain>
    </source>
</reference>
<dbReference type="STRING" id="1353528.DT23_15530"/>
<sequence length="60" mass="6433">MAQCSPENVDLWAANIVADKPFRLATTAMANKAARAIWAMLTKSEIDPATNIKGDDIGSK</sequence>
<gene>
    <name evidence="1" type="ORF">DT23_15530</name>
</gene>
<name>A0A074JW90_9RHOB</name>
<dbReference type="RefSeq" id="WP_038130788.1">
    <property type="nucleotide sequence ID" value="NZ_AUNB01000028.1"/>
</dbReference>
<evidence type="ECO:0000313" key="1">
    <source>
        <dbReference type="EMBL" id="KEO59873.1"/>
    </source>
</evidence>
<keyword evidence="2" id="KW-1185">Reference proteome</keyword>
<dbReference type="Proteomes" id="UP000027471">
    <property type="component" value="Unassembled WGS sequence"/>
</dbReference>
<dbReference type="EMBL" id="AUNB01000028">
    <property type="protein sequence ID" value="KEO59873.1"/>
    <property type="molecule type" value="Genomic_DNA"/>
</dbReference>
<comment type="caution">
    <text evidence="1">The sequence shown here is derived from an EMBL/GenBank/DDBJ whole genome shotgun (WGS) entry which is preliminary data.</text>
</comment>